<sequence length="38" mass="4536">MCVYVYTRVFTSRFTTLYYQRNIPLGDPNRMCNKGRGN</sequence>
<accession>A0AAW2EI16</accession>
<reference evidence="1 2" key="1">
    <citation type="submission" date="2023-03" db="EMBL/GenBank/DDBJ databases">
        <title>High recombination rates correlate with genetic variation in Cardiocondyla obscurior ants.</title>
        <authorList>
            <person name="Errbii M."/>
        </authorList>
    </citation>
    <scope>NUCLEOTIDE SEQUENCE [LARGE SCALE GENOMIC DNA]</scope>
    <source>
        <strain evidence="1">Alpha-2009</strain>
        <tissue evidence="1">Whole body</tissue>
    </source>
</reference>
<comment type="caution">
    <text evidence="1">The sequence shown here is derived from an EMBL/GenBank/DDBJ whole genome shotgun (WGS) entry which is preliminary data.</text>
</comment>
<name>A0AAW2EI16_9HYME</name>
<organism evidence="1 2">
    <name type="scientific">Cardiocondyla obscurior</name>
    <dbReference type="NCBI Taxonomy" id="286306"/>
    <lineage>
        <taxon>Eukaryota</taxon>
        <taxon>Metazoa</taxon>
        <taxon>Ecdysozoa</taxon>
        <taxon>Arthropoda</taxon>
        <taxon>Hexapoda</taxon>
        <taxon>Insecta</taxon>
        <taxon>Pterygota</taxon>
        <taxon>Neoptera</taxon>
        <taxon>Endopterygota</taxon>
        <taxon>Hymenoptera</taxon>
        <taxon>Apocrita</taxon>
        <taxon>Aculeata</taxon>
        <taxon>Formicoidea</taxon>
        <taxon>Formicidae</taxon>
        <taxon>Myrmicinae</taxon>
        <taxon>Cardiocondyla</taxon>
    </lineage>
</organism>
<gene>
    <name evidence="1" type="ORF">PUN28_018497</name>
</gene>
<evidence type="ECO:0000313" key="1">
    <source>
        <dbReference type="EMBL" id="KAL0101984.1"/>
    </source>
</evidence>
<keyword evidence="2" id="KW-1185">Reference proteome</keyword>
<dbReference type="Proteomes" id="UP001430953">
    <property type="component" value="Unassembled WGS sequence"/>
</dbReference>
<dbReference type="AlphaFoldDB" id="A0AAW2EI16"/>
<dbReference type="EMBL" id="JADYXP020000023">
    <property type="protein sequence ID" value="KAL0101984.1"/>
    <property type="molecule type" value="Genomic_DNA"/>
</dbReference>
<evidence type="ECO:0000313" key="2">
    <source>
        <dbReference type="Proteomes" id="UP001430953"/>
    </source>
</evidence>
<proteinExistence type="predicted"/>
<protein>
    <submittedName>
        <fullName evidence="1">Uncharacterized protein</fullName>
    </submittedName>
</protein>